<feature type="region of interest" description="Disordered" evidence="1">
    <location>
        <begin position="156"/>
        <end position="199"/>
    </location>
</feature>
<feature type="compositionally biased region" description="Basic and acidic residues" evidence="1">
    <location>
        <begin position="56"/>
        <end position="76"/>
    </location>
</feature>
<dbReference type="EMBL" id="KV419473">
    <property type="protein sequence ID" value="KZS86690.1"/>
    <property type="molecule type" value="Genomic_DNA"/>
</dbReference>
<proteinExistence type="predicted"/>
<keyword evidence="3" id="KW-1185">Reference proteome</keyword>
<protein>
    <submittedName>
        <fullName evidence="2">Uncharacterized protein</fullName>
    </submittedName>
</protein>
<feature type="region of interest" description="Disordered" evidence="1">
    <location>
        <begin position="1"/>
        <end position="103"/>
    </location>
</feature>
<accession>A0A164MGG5</accession>
<evidence type="ECO:0000256" key="1">
    <source>
        <dbReference type="SAM" id="MobiDB-lite"/>
    </source>
</evidence>
<gene>
    <name evidence="2" type="ORF">SISNIDRAFT_471566</name>
</gene>
<sequence length="402" mass="42015">MSASKHVSSDPVDEPSAKRRKSNRNSSAPSTASRSAVPLTQQPDAPVFGSTQPLTDDPRNGEELHVSSDRLLRLDDSFQVGDESVDYGPDTEPSSPVTDTTPAVPLSSAWGAKVKGMVQGHFVPTVVAAGHSATPLPPGAGNPASNDLAQVISPAAVPSTTRSLSHQTSASFNTASHPPPTSPAPSAGYQRAAPKESATAGCRRLDQNVEFLRADTASRLAGQDTILTDLRQSMARLSESVEKLSLEVVSYGKERLSGDARDDLSGEIAALKESLDDSVFSLRASTATKTEVEEAVALILSNIPHASTTAPLQASTPTPVQKDPAPINSSRPAPPAAEPDFATDEVVSFSTTPAAPARAQSAKNPYESTEDPGLCQDMSGTDTDVRCPNQIFGSMSEILPDI</sequence>
<dbReference type="Proteomes" id="UP000076722">
    <property type="component" value="Unassembled WGS sequence"/>
</dbReference>
<dbReference type="AlphaFoldDB" id="A0A164MGG5"/>
<reference evidence="2 3" key="1">
    <citation type="journal article" date="2016" name="Mol. Biol. Evol.">
        <title>Comparative Genomics of Early-Diverging Mushroom-Forming Fungi Provides Insights into the Origins of Lignocellulose Decay Capabilities.</title>
        <authorList>
            <person name="Nagy L.G."/>
            <person name="Riley R."/>
            <person name="Tritt A."/>
            <person name="Adam C."/>
            <person name="Daum C."/>
            <person name="Floudas D."/>
            <person name="Sun H."/>
            <person name="Yadav J.S."/>
            <person name="Pangilinan J."/>
            <person name="Larsson K.H."/>
            <person name="Matsuura K."/>
            <person name="Barry K."/>
            <person name="Labutti K."/>
            <person name="Kuo R."/>
            <person name="Ohm R.A."/>
            <person name="Bhattacharya S.S."/>
            <person name="Shirouzu T."/>
            <person name="Yoshinaga Y."/>
            <person name="Martin F.M."/>
            <person name="Grigoriev I.V."/>
            <person name="Hibbett D.S."/>
        </authorList>
    </citation>
    <scope>NUCLEOTIDE SEQUENCE [LARGE SCALE GENOMIC DNA]</scope>
    <source>
        <strain evidence="2 3">HHB9708</strain>
    </source>
</reference>
<feature type="region of interest" description="Disordered" evidence="1">
    <location>
        <begin position="309"/>
        <end position="381"/>
    </location>
</feature>
<organism evidence="2 3">
    <name type="scientific">Sistotremastrum niveocremeum HHB9708</name>
    <dbReference type="NCBI Taxonomy" id="1314777"/>
    <lineage>
        <taxon>Eukaryota</taxon>
        <taxon>Fungi</taxon>
        <taxon>Dikarya</taxon>
        <taxon>Basidiomycota</taxon>
        <taxon>Agaricomycotina</taxon>
        <taxon>Agaricomycetes</taxon>
        <taxon>Sistotremastrales</taxon>
        <taxon>Sistotremastraceae</taxon>
        <taxon>Sertulicium</taxon>
        <taxon>Sertulicium niveocremeum</taxon>
    </lineage>
</organism>
<feature type="compositionally biased region" description="Polar residues" evidence="1">
    <location>
        <begin position="309"/>
        <end position="319"/>
    </location>
</feature>
<evidence type="ECO:0000313" key="3">
    <source>
        <dbReference type="Proteomes" id="UP000076722"/>
    </source>
</evidence>
<feature type="compositionally biased region" description="Polar residues" evidence="1">
    <location>
        <begin position="92"/>
        <end position="101"/>
    </location>
</feature>
<feature type="compositionally biased region" description="Polar residues" evidence="1">
    <location>
        <begin position="158"/>
        <end position="173"/>
    </location>
</feature>
<evidence type="ECO:0000313" key="2">
    <source>
        <dbReference type="EMBL" id="KZS86690.1"/>
    </source>
</evidence>
<feature type="compositionally biased region" description="Polar residues" evidence="1">
    <location>
        <begin position="31"/>
        <end position="54"/>
    </location>
</feature>
<name>A0A164MGG5_9AGAM</name>